<dbReference type="PANTHER" id="PTHR48043">
    <property type="entry name" value="EG:EG0003.4 PROTEIN-RELATED"/>
    <property type="match status" value="1"/>
</dbReference>
<keyword evidence="1" id="KW-0328">Glycosyltransferase</keyword>
<dbReference type="Gene3D" id="3.40.50.2000">
    <property type="entry name" value="Glycogen Phosphorylase B"/>
    <property type="match status" value="2"/>
</dbReference>
<name>A0ABR2VRQ1_9FUNG</name>
<gene>
    <name evidence="5" type="ORF">K7432_012801</name>
</gene>
<feature type="transmembrane region" description="Helical" evidence="3">
    <location>
        <begin position="512"/>
        <end position="538"/>
    </location>
</feature>
<keyword evidence="3" id="KW-0472">Membrane</keyword>
<dbReference type="Proteomes" id="UP001479436">
    <property type="component" value="Unassembled WGS sequence"/>
</dbReference>
<evidence type="ECO:0000256" key="1">
    <source>
        <dbReference type="ARBA" id="ARBA00022676"/>
    </source>
</evidence>
<dbReference type="EMBL" id="JASJQH010008037">
    <property type="protein sequence ID" value="KAK9695767.1"/>
    <property type="molecule type" value="Genomic_DNA"/>
</dbReference>
<evidence type="ECO:0000256" key="4">
    <source>
        <dbReference type="SAM" id="SignalP"/>
    </source>
</evidence>
<keyword evidence="4" id="KW-0732">Signal</keyword>
<proteinExistence type="predicted"/>
<keyword evidence="6" id="KW-1185">Reference proteome</keyword>
<keyword evidence="3" id="KW-1133">Transmembrane helix</keyword>
<protein>
    <submittedName>
        <fullName evidence="5">Uncharacterized protein</fullName>
    </submittedName>
</protein>
<dbReference type="CDD" id="cd03784">
    <property type="entry name" value="GT1_Gtf-like"/>
    <property type="match status" value="1"/>
</dbReference>
<evidence type="ECO:0000313" key="5">
    <source>
        <dbReference type="EMBL" id="KAK9695767.1"/>
    </source>
</evidence>
<reference evidence="5 6" key="1">
    <citation type="submission" date="2023-04" db="EMBL/GenBank/DDBJ databases">
        <title>Genome of Basidiobolus ranarum AG-B5.</title>
        <authorList>
            <person name="Stajich J.E."/>
            <person name="Carter-House D."/>
            <person name="Gryganskyi A."/>
        </authorList>
    </citation>
    <scope>NUCLEOTIDE SEQUENCE [LARGE SCALE GENOMIC DNA]</scope>
    <source>
        <strain evidence="5 6">AG-B5</strain>
    </source>
</reference>
<evidence type="ECO:0000256" key="2">
    <source>
        <dbReference type="ARBA" id="ARBA00022679"/>
    </source>
</evidence>
<dbReference type="InterPro" id="IPR002213">
    <property type="entry name" value="UDP_glucos_trans"/>
</dbReference>
<evidence type="ECO:0000313" key="6">
    <source>
        <dbReference type="Proteomes" id="UP001479436"/>
    </source>
</evidence>
<dbReference type="InterPro" id="IPR050271">
    <property type="entry name" value="UDP-glycosyltransferase"/>
</dbReference>
<feature type="chain" id="PRO_5047011313" evidence="4">
    <location>
        <begin position="19"/>
        <end position="550"/>
    </location>
</feature>
<dbReference type="PANTHER" id="PTHR48043:SF145">
    <property type="entry name" value="FI06409P-RELATED"/>
    <property type="match status" value="1"/>
</dbReference>
<evidence type="ECO:0000256" key="3">
    <source>
        <dbReference type="SAM" id="Phobius"/>
    </source>
</evidence>
<accession>A0ABR2VRQ1</accession>
<dbReference type="SUPFAM" id="SSF53756">
    <property type="entry name" value="UDP-Glycosyltransferase/glycogen phosphorylase"/>
    <property type="match status" value="1"/>
</dbReference>
<keyword evidence="3" id="KW-0812">Transmembrane</keyword>
<organism evidence="5 6">
    <name type="scientific">Basidiobolus ranarum</name>
    <dbReference type="NCBI Taxonomy" id="34480"/>
    <lineage>
        <taxon>Eukaryota</taxon>
        <taxon>Fungi</taxon>
        <taxon>Fungi incertae sedis</taxon>
        <taxon>Zoopagomycota</taxon>
        <taxon>Entomophthoromycotina</taxon>
        <taxon>Basidiobolomycetes</taxon>
        <taxon>Basidiobolales</taxon>
        <taxon>Basidiobolaceae</taxon>
        <taxon>Basidiobolus</taxon>
    </lineage>
</organism>
<feature type="signal peptide" evidence="4">
    <location>
        <begin position="1"/>
        <end position="18"/>
    </location>
</feature>
<sequence length="550" mass="61786">MKATELLILSTLITLVTASQTASQSLLNQTWHQSKKVFISSHYGGYSHAKPIFQIGTALKERGHEVAFVSYDLFTDLAKPWGFERISIGQEPVPLAELKVLMKEVTLKAEVEIHTVVDTMWSMSYKSSYLQLRKVFAKEKPDLVMCDVFNFGCVDAAYHLNIPFTVQIPSLGILHSTSGYVSSSLYISPVSTEDAGILDRFQSNIINQVRHLWKEWKFAQKANEDRISVGGVARKEFGFNNIDKGIIFANSFFGVESPKHLPPNVHLVGPLMSREYPPLTPELSSFLGERQKVVYIAFGTVANLDTASVEKILRSVLHLLDDGVIDGVIWPLTQTSEDDFPSEMQINKSTISIRKVLNNEHRDIRILKFAPQFSILSHPNTVLFVSHGGLDSSNEALLTGTKVLSLPVFGDHFYNAGNLEASGVSILMNLRTFTSAEMIEKTTQLVEDKDGKFEKGVQHMQILAHINSKRINHAADVAEHLIYTKSKDDPTKRLYQTPESRMSFWKAHNYDLYLISLAILVGLSWMVISFVIWFINVLNITTQPAKVKKL</sequence>
<dbReference type="Pfam" id="PF00201">
    <property type="entry name" value="UDPGT"/>
    <property type="match status" value="1"/>
</dbReference>
<comment type="caution">
    <text evidence="5">The sequence shown here is derived from an EMBL/GenBank/DDBJ whole genome shotgun (WGS) entry which is preliminary data.</text>
</comment>
<keyword evidence="2" id="KW-0808">Transferase</keyword>